<dbReference type="AlphaFoldDB" id="E7RRK5"/>
<evidence type="ECO:0000313" key="1">
    <source>
        <dbReference type="EMBL" id="EFZ36893.1"/>
    </source>
</evidence>
<dbReference type="RefSeq" id="WP_004369979.1">
    <property type="nucleotide sequence ID" value="NZ_GL833119.1"/>
</dbReference>
<comment type="caution">
    <text evidence="1">The sequence shown here is derived from an EMBL/GenBank/DDBJ whole genome shotgun (WGS) entry which is preliminary data.</text>
</comment>
<dbReference type="SUPFAM" id="SSF50475">
    <property type="entry name" value="FMN-binding split barrel"/>
    <property type="match status" value="1"/>
</dbReference>
<proteinExistence type="predicted"/>
<gene>
    <name evidence="1" type="ORF">HMPREF0663_11806</name>
</gene>
<dbReference type="HOGENOM" id="CLU_067890_2_1_10"/>
<accession>E7RRK5</accession>
<protein>
    <submittedName>
        <fullName evidence="1">Pyridoxamine 5'-phosphate oxidase family protein</fullName>
    </submittedName>
</protein>
<dbReference type="PANTHER" id="PTHR34071">
    <property type="entry name" value="5-NITROIMIDAZOLE ANTIBIOTICS RESISTANCE PROTEIN, NIMA-FAMILY-RELATED PROTEIN-RELATED"/>
    <property type="match status" value="1"/>
</dbReference>
<dbReference type="PANTHER" id="PTHR34071:SF2">
    <property type="entry name" value="FLAVIN-NUCLEOTIDE-BINDING PROTEIN"/>
    <property type="match status" value="1"/>
</dbReference>
<dbReference type="InterPro" id="IPR024747">
    <property type="entry name" value="Pyridox_Oxase-rel"/>
</dbReference>
<dbReference type="InterPro" id="IPR012349">
    <property type="entry name" value="Split_barrel_FMN-bd"/>
</dbReference>
<name>E7RRK5_9BACT</name>
<dbReference type="eggNOG" id="COG3467">
    <property type="taxonomic scope" value="Bacteria"/>
</dbReference>
<evidence type="ECO:0000313" key="2">
    <source>
        <dbReference type="Proteomes" id="UP000005580"/>
    </source>
</evidence>
<dbReference type="Pfam" id="PF12900">
    <property type="entry name" value="Pyridox_ox_2"/>
    <property type="match status" value="1"/>
</dbReference>
<dbReference type="Proteomes" id="UP000005580">
    <property type="component" value="Unassembled WGS sequence"/>
</dbReference>
<organism evidence="1 2">
    <name type="scientific">Hoylesella oralis ATCC 33269</name>
    <dbReference type="NCBI Taxonomy" id="873533"/>
    <lineage>
        <taxon>Bacteria</taxon>
        <taxon>Pseudomonadati</taxon>
        <taxon>Bacteroidota</taxon>
        <taxon>Bacteroidia</taxon>
        <taxon>Bacteroidales</taxon>
        <taxon>Prevotellaceae</taxon>
        <taxon>Hoylesella</taxon>
    </lineage>
</organism>
<dbReference type="EMBL" id="AEPE02000005">
    <property type="protein sequence ID" value="EFZ36893.1"/>
    <property type="molecule type" value="Genomic_DNA"/>
</dbReference>
<keyword evidence="2" id="KW-1185">Reference proteome</keyword>
<sequence>MKYVNDTVRRRDRLLDEQRACELLATSEYGVLSMTDEEGRPYGIPVNFVWNGEDAVYIHCAPEGKKLRAIERHPAVSFCIVGRVNLLPDRFTTEYESVVFTGSARANLAPEERMHALELLVDKLSPDFKELGRKYSEKSFHRVQIIRIDFTEYSGKRKKVLWGMRDE</sequence>
<dbReference type="Gene3D" id="2.30.110.10">
    <property type="entry name" value="Electron Transport, Fmn-binding Protein, Chain A"/>
    <property type="match status" value="1"/>
</dbReference>
<reference evidence="1" key="1">
    <citation type="submission" date="2011-01" db="EMBL/GenBank/DDBJ databases">
        <authorList>
            <person name="Muzny D."/>
            <person name="Qin X."/>
            <person name="Buhay C."/>
            <person name="Dugan-Rocha S."/>
            <person name="Ding Y."/>
            <person name="Chen G."/>
            <person name="Hawes A."/>
            <person name="Holder M."/>
            <person name="Jhangiani S."/>
            <person name="Johnson A."/>
            <person name="Khan Z."/>
            <person name="Li Z."/>
            <person name="Liu W."/>
            <person name="Liu X."/>
            <person name="Perez L."/>
            <person name="Shen H."/>
            <person name="Wang Q."/>
            <person name="Watt J."/>
            <person name="Xi L."/>
            <person name="Xin Y."/>
            <person name="Zhou J."/>
            <person name="Deng J."/>
            <person name="Jiang H."/>
            <person name="Liu Y."/>
            <person name="Qu J."/>
            <person name="Song X.-Z."/>
            <person name="Zhang L."/>
            <person name="Villasana D."/>
            <person name="Johnson A."/>
            <person name="Liu J."/>
            <person name="Liyanage D."/>
            <person name="Lorensuhewa L."/>
            <person name="Robinson T."/>
            <person name="Song A."/>
            <person name="Song B.-B."/>
            <person name="Dinh H."/>
            <person name="Thornton R."/>
            <person name="Coyle M."/>
            <person name="Francisco L."/>
            <person name="Jackson L."/>
            <person name="Javaid M."/>
            <person name="Korchina V."/>
            <person name="Kovar C."/>
            <person name="Mata R."/>
            <person name="Mathew T."/>
            <person name="Ngo R."/>
            <person name="Nguyen L."/>
            <person name="Nguyen N."/>
            <person name="Okwuonu G."/>
            <person name="Ongeri F."/>
            <person name="Pham C."/>
            <person name="Simmons D."/>
            <person name="Wilczek-Boney K."/>
            <person name="Hale W."/>
            <person name="Jakkamsetti A."/>
            <person name="Pham P."/>
            <person name="Ruth R."/>
            <person name="San Lucas F."/>
            <person name="Warren J."/>
            <person name="Zhang J."/>
            <person name="Zhao Z."/>
            <person name="Zhou C."/>
            <person name="Zhu D."/>
            <person name="Lee S."/>
            <person name="Bess C."/>
            <person name="Blankenburg K."/>
            <person name="Forbes L."/>
            <person name="Fu Q."/>
            <person name="Gubbala S."/>
            <person name="Hirani K."/>
            <person name="Jayaseelan J.C."/>
            <person name="Lara F."/>
            <person name="Munidasa M."/>
            <person name="Palculict T."/>
            <person name="Patil S."/>
            <person name="Pu L.-L."/>
            <person name="Saada N."/>
            <person name="Tang L."/>
            <person name="Weissenberger G."/>
            <person name="Zhu Y."/>
            <person name="Hemphill L."/>
            <person name="Shang Y."/>
            <person name="Youmans B."/>
            <person name="Ayvaz T."/>
            <person name="Ross M."/>
            <person name="Santibanez J."/>
            <person name="Aqrawi P."/>
            <person name="Gross S."/>
            <person name="Joshi V."/>
            <person name="Fowler G."/>
            <person name="Nazareth L."/>
            <person name="Reid J."/>
            <person name="Worley K."/>
            <person name="Petrosino J."/>
            <person name="Highlander S."/>
            <person name="Gibbs R."/>
        </authorList>
    </citation>
    <scope>NUCLEOTIDE SEQUENCE [LARGE SCALE GENOMIC DNA]</scope>
    <source>
        <strain evidence="1">ATCC 33269</strain>
    </source>
</reference>